<feature type="coiled-coil region" evidence="7">
    <location>
        <begin position="285"/>
        <end position="372"/>
    </location>
</feature>
<keyword evidence="4 7" id="KW-0175">Coiled coil</keyword>
<dbReference type="PANTHER" id="PTHR21547:SF0">
    <property type="entry name" value="CLUSTERIN-ASSOCIATED PROTEIN 1"/>
    <property type="match status" value="1"/>
</dbReference>
<evidence type="ECO:0000256" key="3">
    <source>
        <dbReference type="ARBA" id="ARBA00022794"/>
    </source>
</evidence>
<dbReference type="EnsemblMetazoa" id="RPRC000685-RA">
    <property type="protein sequence ID" value="RPRC000685-PA"/>
    <property type="gene ID" value="RPRC000685"/>
</dbReference>
<feature type="region of interest" description="Disordered" evidence="8">
    <location>
        <begin position="383"/>
        <end position="476"/>
    </location>
</feature>
<dbReference type="Proteomes" id="UP000015103">
    <property type="component" value="Unassembled WGS sequence"/>
</dbReference>
<dbReference type="FunCoup" id="T1H9I2">
    <property type="interactions" value="134"/>
</dbReference>
<name>T1H9I2_RHOPR</name>
<keyword evidence="10" id="KW-1185">Reference proteome</keyword>
<feature type="compositionally biased region" description="Polar residues" evidence="8">
    <location>
        <begin position="384"/>
        <end position="395"/>
    </location>
</feature>
<dbReference type="GO" id="GO:0005929">
    <property type="term" value="C:cilium"/>
    <property type="evidence" value="ECO:0007669"/>
    <property type="project" value="UniProtKB-SubCell"/>
</dbReference>
<dbReference type="HOGENOM" id="CLU_034981_1_0_1"/>
<keyword evidence="5" id="KW-0969">Cilium</keyword>
<keyword evidence="3" id="KW-0970">Cilium biogenesis/degradation</keyword>
<feature type="compositionally biased region" description="Basic and acidic residues" evidence="8">
    <location>
        <begin position="467"/>
        <end position="476"/>
    </location>
</feature>
<dbReference type="eggNOG" id="KOG3647">
    <property type="taxonomic scope" value="Eukaryota"/>
</dbReference>
<dbReference type="AlphaFoldDB" id="T1H9I2"/>
<dbReference type="Pfam" id="PF10234">
    <property type="entry name" value="Cluap1"/>
    <property type="match status" value="1"/>
</dbReference>
<dbReference type="VEuPathDB" id="VectorBase:RPRC000685"/>
<sequence length="476" mass="54549">MDDLRLIDFDWNIQFVLGSSALSTIEEPLLQLSFHLCDTLKFQFCKAEEIKDTFNIEITQKDLDNFINMLSNAGNFSNVNNFTEMMRTLGFPRLISLENFRIPNFTLIADILIWLVKRFDPDADIHDSYTTEEDRILLIRTAAEFMAVKANVMFNTKRLYQADGYAVKELLKITTLLYNALLANNKDSNWLPSFNSDISTYIQDLKMSRDLASQVTIKGASIFELLRKEVDLRDIRNSSISTLIEMNRIESAVKEAVEFAKTSIANTKSLIENVSATESSLDAKIEKKQVELERNQKRLQTLKKVRPAFLEEFEKLEAELQTLYQEYVTRTRCISYLEQQHEEATLIEQERMQQRQRETKKMVEEMQQADARNLIESDILNLEGGQSNHGYQESNKPAPVTRRLRTATAAKPRLTTGKKRVFGSMNVAEDDSNSLDSDSDLLLDDDGDNSDLFGSGDDIEGLPLESNRSEQTDDDF</sequence>
<accession>T1H9I2</accession>
<organism evidence="9 10">
    <name type="scientific">Rhodnius prolixus</name>
    <name type="common">Triatomid bug</name>
    <dbReference type="NCBI Taxonomy" id="13249"/>
    <lineage>
        <taxon>Eukaryota</taxon>
        <taxon>Metazoa</taxon>
        <taxon>Ecdysozoa</taxon>
        <taxon>Arthropoda</taxon>
        <taxon>Hexapoda</taxon>
        <taxon>Insecta</taxon>
        <taxon>Pterygota</taxon>
        <taxon>Neoptera</taxon>
        <taxon>Paraneoptera</taxon>
        <taxon>Hemiptera</taxon>
        <taxon>Heteroptera</taxon>
        <taxon>Panheteroptera</taxon>
        <taxon>Cimicomorpha</taxon>
        <taxon>Reduviidae</taxon>
        <taxon>Triatominae</taxon>
        <taxon>Rhodnius</taxon>
    </lineage>
</organism>
<evidence type="ECO:0000256" key="8">
    <source>
        <dbReference type="SAM" id="MobiDB-lite"/>
    </source>
</evidence>
<dbReference type="PANTHER" id="PTHR21547">
    <property type="entry name" value="CLUSTERIN ASSOCIATED PROTEIN 1"/>
    <property type="match status" value="1"/>
</dbReference>
<reference evidence="9" key="1">
    <citation type="submission" date="2015-05" db="UniProtKB">
        <authorList>
            <consortium name="EnsemblMetazoa"/>
        </authorList>
    </citation>
    <scope>IDENTIFICATION</scope>
</reference>
<evidence type="ECO:0000256" key="4">
    <source>
        <dbReference type="ARBA" id="ARBA00023054"/>
    </source>
</evidence>
<dbReference type="PROSITE" id="PS51269">
    <property type="entry name" value="COMM"/>
    <property type="match status" value="1"/>
</dbReference>
<evidence type="ECO:0000256" key="6">
    <source>
        <dbReference type="ARBA" id="ARBA00023273"/>
    </source>
</evidence>
<dbReference type="GO" id="GO:0060271">
    <property type="term" value="P:cilium assembly"/>
    <property type="evidence" value="ECO:0007669"/>
    <property type="project" value="TreeGrafter"/>
</dbReference>
<proteinExistence type="inferred from homology"/>
<evidence type="ECO:0000256" key="5">
    <source>
        <dbReference type="ARBA" id="ARBA00023069"/>
    </source>
</evidence>
<evidence type="ECO:0000256" key="1">
    <source>
        <dbReference type="ARBA" id="ARBA00004138"/>
    </source>
</evidence>
<comment type="subcellular location">
    <subcellularLocation>
        <location evidence="1">Cell projection</location>
        <location evidence="1">Cilium</location>
    </subcellularLocation>
</comment>
<evidence type="ECO:0000313" key="9">
    <source>
        <dbReference type="EnsemblMetazoa" id="RPRC000685-PA"/>
    </source>
</evidence>
<keyword evidence="6" id="KW-0966">Cell projection</keyword>
<dbReference type="STRING" id="13249.T1H9I2"/>
<dbReference type="EMBL" id="ACPB03022627">
    <property type="status" value="NOT_ANNOTATED_CDS"/>
    <property type="molecule type" value="Genomic_DNA"/>
</dbReference>
<dbReference type="GO" id="GO:0030992">
    <property type="term" value="C:intraciliary transport particle B"/>
    <property type="evidence" value="ECO:0007669"/>
    <property type="project" value="TreeGrafter"/>
</dbReference>
<feature type="compositionally biased region" description="Acidic residues" evidence="8">
    <location>
        <begin position="428"/>
        <end position="449"/>
    </location>
</feature>
<evidence type="ECO:0000256" key="7">
    <source>
        <dbReference type="SAM" id="Coils"/>
    </source>
</evidence>
<dbReference type="OMA" id="ERFEXND"/>
<protein>
    <submittedName>
        <fullName evidence="9">COMM domain-containing protein</fullName>
    </submittedName>
</protein>
<dbReference type="Pfam" id="PF07258">
    <property type="entry name" value="COMM_domain"/>
    <property type="match status" value="1"/>
</dbReference>
<comment type="similarity">
    <text evidence="2">Belongs to the CLUAP1 family.</text>
</comment>
<dbReference type="InterPro" id="IPR017920">
    <property type="entry name" value="COMM"/>
</dbReference>
<evidence type="ECO:0000256" key="2">
    <source>
        <dbReference type="ARBA" id="ARBA00008340"/>
    </source>
</evidence>
<dbReference type="InterPro" id="IPR019366">
    <property type="entry name" value="Clusterin-associated_protein-1"/>
</dbReference>
<evidence type="ECO:0000313" key="10">
    <source>
        <dbReference type="Proteomes" id="UP000015103"/>
    </source>
</evidence>
<dbReference type="InParanoid" id="T1H9I2"/>
<dbReference type="GO" id="GO:0005815">
    <property type="term" value="C:microtubule organizing center"/>
    <property type="evidence" value="ECO:0007669"/>
    <property type="project" value="TreeGrafter"/>
</dbReference>